<feature type="transmembrane region" description="Helical" evidence="6">
    <location>
        <begin position="265"/>
        <end position="283"/>
    </location>
</feature>
<dbReference type="EMBL" id="CTRP01000014">
    <property type="protein sequence ID" value="CQR73615.1"/>
    <property type="molecule type" value="Genomic_DNA"/>
</dbReference>
<feature type="transmembrane region" description="Helical" evidence="6">
    <location>
        <begin position="59"/>
        <end position="85"/>
    </location>
</feature>
<sequence>MNLAFIINEVIIRFIRDGILALALLFPILAGMGLNFAITIGAICAQIGFLLVLDWQIPGFSGLFLATGIALTFAILLGLLIGWSLNQVRGKEMIATMLLGSVGTAIYQLVFMVGFGTIITPHNPEIILSRGIGIRNLVDLAPFRNLIDQLWLIELGQIRLPLFMICIVLLFCGITGYLTRTRLGRQIRIVGEDCDKAALLGIPVNRVKLAAVVLSTVIACCGQLIFLQNIGMINVYTAHLNADIFAAAAILAGGATIRRANVTNVIVGVLLFHALFIVSPQAGQHLFGNAALGEYFRSFVAYGTIALALLINIHTEKTLNK</sequence>
<organism evidence="7 8">
    <name type="scientific">Sporomusa ovata</name>
    <dbReference type="NCBI Taxonomy" id="2378"/>
    <lineage>
        <taxon>Bacteria</taxon>
        <taxon>Bacillati</taxon>
        <taxon>Bacillota</taxon>
        <taxon>Negativicutes</taxon>
        <taxon>Selenomonadales</taxon>
        <taxon>Sporomusaceae</taxon>
        <taxon>Sporomusa</taxon>
    </lineage>
</organism>
<feature type="transmembrane region" description="Helical" evidence="6">
    <location>
        <begin position="233"/>
        <end position="253"/>
    </location>
</feature>
<evidence type="ECO:0000256" key="1">
    <source>
        <dbReference type="ARBA" id="ARBA00004651"/>
    </source>
</evidence>
<evidence type="ECO:0000313" key="8">
    <source>
        <dbReference type="Proteomes" id="UP000049855"/>
    </source>
</evidence>
<protein>
    <submittedName>
        <fullName evidence="7">Thiamin ABC transporter, transmembrane component</fullName>
    </submittedName>
</protein>
<keyword evidence="2" id="KW-1003">Cell membrane</keyword>
<feature type="transmembrane region" description="Helical" evidence="6">
    <location>
        <begin position="158"/>
        <end position="178"/>
    </location>
</feature>
<feature type="transmembrane region" description="Helical" evidence="6">
    <location>
        <begin position="209"/>
        <end position="227"/>
    </location>
</feature>
<proteinExistence type="predicted"/>
<feature type="transmembrane region" description="Helical" evidence="6">
    <location>
        <begin position="20"/>
        <end position="53"/>
    </location>
</feature>
<feature type="transmembrane region" description="Helical" evidence="6">
    <location>
        <begin position="97"/>
        <end position="119"/>
    </location>
</feature>
<gene>
    <name evidence="7" type="ORF">SpAn4DRAFT_0077</name>
</gene>
<dbReference type="PANTHER" id="PTHR32196:SF15">
    <property type="entry name" value="SUGAR ABC TRANSPORTER PERMEASE PROTEIN"/>
    <property type="match status" value="1"/>
</dbReference>
<keyword evidence="3 6" id="KW-0812">Transmembrane</keyword>
<dbReference type="PANTHER" id="PTHR32196">
    <property type="entry name" value="ABC TRANSPORTER PERMEASE PROTEIN YPHD-RELATED-RELATED"/>
    <property type="match status" value="1"/>
</dbReference>
<keyword evidence="4 6" id="KW-1133">Transmembrane helix</keyword>
<dbReference type="InterPro" id="IPR001851">
    <property type="entry name" value="ABC_transp_permease"/>
</dbReference>
<evidence type="ECO:0000256" key="6">
    <source>
        <dbReference type="SAM" id="Phobius"/>
    </source>
</evidence>
<dbReference type="GO" id="GO:0005886">
    <property type="term" value="C:plasma membrane"/>
    <property type="evidence" value="ECO:0007669"/>
    <property type="project" value="UniProtKB-SubCell"/>
</dbReference>
<feature type="transmembrane region" description="Helical" evidence="6">
    <location>
        <begin position="295"/>
        <end position="313"/>
    </location>
</feature>
<name>A0A0U1L247_9FIRM</name>
<evidence type="ECO:0000256" key="5">
    <source>
        <dbReference type="ARBA" id="ARBA00023136"/>
    </source>
</evidence>
<comment type="subcellular location">
    <subcellularLocation>
        <location evidence="1">Cell membrane</location>
        <topology evidence="1">Multi-pass membrane protein</topology>
    </subcellularLocation>
</comment>
<dbReference type="Pfam" id="PF02653">
    <property type="entry name" value="BPD_transp_2"/>
    <property type="match status" value="1"/>
</dbReference>
<accession>A0A0U1L247</accession>
<keyword evidence="8" id="KW-1185">Reference proteome</keyword>
<keyword evidence="5 6" id="KW-0472">Membrane</keyword>
<evidence type="ECO:0000313" key="7">
    <source>
        <dbReference type="EMBL" id="CQR73615.1"/>
    </source>
</evidence>
<dbReference type="Proteomes" id="UP000049855">
    <property type="component" value="Unassembled WGS sequence"/>
</dbReference>
<reference evidence="8" key="1">
    <citation type="submission" date="2015-03" db="EMBL/GenBank/DDBJ databases">
        <authorList>
            <person name="Nijsse Bart"/>
        </authorList>
    </citation>
    <scope>NUCLEOTIDE SEQUENCE [LARGE SCALE GENOMIC DNA]</scope>
</reference>
<evidence type="ECO:0000256" key="3">
    <source>
        <dbReference type="ARBA" id="ARBA00022692"/>
    </source>
</evidence>
<dbReference type="AlphaFoldDB" id="A0A0U1L247"/>
<dbReference type="GO" id="GO:0022857">
    <property type="term" value="F:transmembrane transporter activity"/>
    <property type="evidence" value="ECO:0007669"/>
    <property type="project" value="InterPro"/>
</dbReference>
<evidence type="ECO:0000256" key="2">
    <source>
        <dbReference type="ARBA" id="ARBA00022475"/>
    </source>
</evidence>
<evidence type="ECO:0000256" key="4">
    <source>
        <dbReference type="ARBA" id="ARBA00022989"/>
    </source>
</evidence>